<sequence length="176" mass="19228">MASIPASGPAAACGEDVVVLEAEEGGVGSSRRAEPPLALMAVEEQQDYRALECRCFWKAGSYEVPSRPSQTSDGLLESSDFDRARVHPKFLHTNATSHKWAFGVPTSGNYLIWLVAYSLEVFEHGILLLLFINFLVKKALAELLDNAVDEVFSTLLTTIYDEKASESSSIQSLLDS</sequence>
<evidence type="ECO:0000313" key="2">
    <source>
        <dbReference type="Proteomes" id="UP000797356"/>
    </source>
</evidence>
<dbReference type="GO" id="GO:0005634">
    <property type="term" value="C:nucleus"/>
    <property type="evidence" value="ECO:0007669"/>
    <property type="project" value="TreeGrafter"/>
</dbReference>
<accession>A0A8K0IF42</accession>
<dbReference type="PANTHER" id="PTHR23336">
    <property type="entry name" value="ZINC FINGER CW-TYPE COILED-COIL DOMAIN PROTEIN 3"/>
    <property type="match status" value="1"/>
</dbReference>
<dbReference type="PANTHER" id="PTHR23336:SF50">
    <property type="entry name" value="PROTEIN MICRORCHIDIA 1-RELATED"/>
    <property type="match status" value="1"/>
</dbReference>
<protein>
    <submittedName>
        <fullName evidence="1">Uncharacterized protein</fullName>
    </submittedName>
</protein>
<dbReference type="OrthoDB" id="757982at2759"/>
<gene>
    <name evidence="1" type="ORF">COCNU_07G008870</name>
</gene>
<reference evidence="1" key="2">
    <citation type="submission" date="2019-07" db="EMBL/GenBank/DDBJ databases">
        <authorList>
            <person name="Yang Y."/>
            <person name="Bocs S."/>
            <person name="Baudouin L."/>
        </authorList>
    </citation>
    <scope>NUCLEOTIDE SEQUENCE</scope>
    <source>
        <tissue evidence="1">Spear leaf of Hainan Tall coconut</tissue>
    </source>
</reference>
<dbReference type="InterPro" id="IPR045261">
    <property type="entry name" value="MORC_ATPase"/>
</dbReference>
<comment type="caution">
    <text evidence="1">The sequence shown here is derived from an EMBL/GenBank/DDBJ whole genome shotgun (WGS) entry which is preliminary data.</text>
</comment>
<dbReference type="EMBL" id="CM017878">
    <property type="protein sequence ID" value="KAG1354775.1"/>
    <property type="molecule type" value="Genomic_DNA"/>
</dbReference>
<reference evidence="1" key="1">
    <citation type="journal article" date="2017" name="Gigascience">
        <title>The genome draft of coconut (Cocos nucifera).</title>
        <authorList>
            <person name="Xiao Y."/>
            <person name="Xu P."/>
            <person name="Fan H."/>
            <person name="Baudouin L."/>
            <person name="Xia W."/>
            <person name="Bocs S."/>
            <person name="Xu J."/>
            <person name="Li Q."/>
            <person name="Guo A."/>
            <person name="Zhou L."/>
            <person name="Li J."/>
            <person name="Wu Y."/>
            <person name="Ma Z."/>
            <person name="Armero A."/>
            <person name="Issali A.E."/>
            <person name="Liu N."/>
            <person name="Peng M."/>
            <person name="Yang Y."/>
        </authorList>
    </citation>
    <scope>NUCLEOTIDE SEQUENCE</scope>
    <source>
        <tissue evidence="1">Spear leaf of Hainan Tall coconut</tissue>
    </source>
</reference>
<dbReference type="GO" id="GO:0016887">
    <property type="term" value="F:ATP hydrolysis activity"/>
    <property type="evidence" value="ECO:0007669"/>
    <property type="project" value="InterPro"/>
</dbReference>
<dbReference type="Proteomes" id="UP000797356">
    <property type="component" value="Chromosome 7"/>
</dbReference>
<dbReference type="AlphaFoldDB" id="A0A8K0IF42"/>
<organism evidence="1 2">
    <name type="scientific">Cocos nucifera</name>
    <name type="common">Coconut palm</name>
    <dbReference type="NCBI Taxonomy" id="13894"/>
    <lineage>
        <taxon>Eukaryota</taxon>
        <taxon>Viridiplantae</taxon>
        <taxon>Streptophyta</taxon>
        <taxon>Embryophyta</taxon>
        <taxon>Tracheophyta</taxon>
        <taxon>Spermatophyta</taxon>
        <taxon>Magnoliopsida</taxon>
        <taxon>Liliopsida</taxon>
        <taxon>Arecaceae</taxon>
        <taxon>Arecoideae</taxon>
        <taxon>Cocoseae</taxon>
        <taxon>Attaleinae</taxon>
        <taxon>Cocos</taxon>
    </lineage>
</organism>
<proteinExistence type="predicted"/>
<evidence type="ECO:0000313" key="1">
    <source>
        <dbReference type="EMBL" id="KAG1354775.1"/>
    </source>
</evidence>
<keyword evidence="2" id="KW-1185">Reference proteome</keyword>
<name>A0A8K0IF42_COCNU</name>